<name>A0A6J6GHD4_9ZZZZ</name>
<feature type="transmembrane region" description="Helical" evidence="1">
    <location>
        <begin position="12"/>
        <end position="31"/>
    </location>
</feature>
<keyword evidence="1" id="KW-0472">Membrane</keyword>
<evidence type="ECO:0000256" key="1">
    <source>
        <dbReference type="SAM" id="Phobius"/>
    </source>
</evidence>
<dbReference type="AlphaFoldDB" id="A0A6J6GHD4"/>
<proteinExistence type="predicted"/>
<keyword evidence="1" id="KW-1133">Transmembrane helix</keyword>
<accession>A0A6J6GHD4</accession>
<organism evidence="2">
    <name type="scientific">freshwater metagenome</name>
    <dbReference type="NCBI Taxonomy" id="449393"/>
    <lineage>
        <taxon>unclassified sequences</taxon>
        <taxon>metagenomes</taxon>
        <taxon>ecological metagenomes</taxon>
    </lineage>
</organism>
<dbReference type="EMBL" id="CAEZTS010000270">
    <property type="protein sequence ID" value="CAB4598335.1"/>
    <property type="molecule type" value="Genomic_DNA"/>
</dbReference>
<evidence type="ECO:0000313" key="2">
    <source>
        <dbReference type="EMBL" id="CAB4598335.1"/>
    </source>
</evidence>
<reference evidence="2" key="1">
    <citation type="submission" date="2020-05" db="EMBL/GenBank/DDBJ databases">
        <authorList>
            <person name="Chiriac C."/>
            <person name="Salcher M."/>
            <person name="Ghai R."/>
            <person name="Kavagutti S V."/>
        </authorList>
    </citation>
    <scope>NUCLEOTIDE SEQUENCE</scope>
</reference>
<keyword evidence="1" id="KW-0812">Transmembrane</keyword>
<sequence length="37" mass="3900">MSNTINCTSGLLRSIAVAISFMMVVLPALGGDTMMPR</sequence>
<gene>
    <name evidence="2" type="ORF">UFOPK1722_02048</name>
</gene>
<protein>
    <submittedName>
        <fullName evidence="2">Unannotated protein</fullName>
    </submittedName>
</protein>